<feature type="domain" description="Aminoglycoside phosphotransferase" evidence="1">
    <location>
        <begin position="56"/>
        <end position="243"/>
    </location>
</feature>
<evidence type="ECO:0000313" key="3">
    <source>
        <dbReference type="Proteomes" id="UP000050863"/>
    </source>
</evidence>
<dbReference type="CDD" id="cd05120">
    <property type="entry name" value="APH_ChoK_like"/>
    <property type="match status" value="1"/>
</dbReference>
<dbReference type="Proteomes" id="UP000050863">
    <property type="component" value="Unassembled WGS sequence"/>
</dbReference>
<dbReference type="InterPro" id="IPR002575">
    <property type="entry name" value="Aminoglycoside_PTrfase"/>
</dbReference>
<dbReference type="PANTHER" id="PTHR21310:SF15">
    <property type="entry name" value="AMINOGLYCOSIDE PHOSPHOTRANSFERASE DOMAIN-CONTAINING PROTEIN"/>
    <property type="match status" value="1"/>
</dbReference>
<protein>
    <submittedName>
        <fullName evidence="2">Phosphotransferase</fullName>
    </submittedName>
</protein>
<dbReference type="OrthoDB" id="2801014at2"/>
<proteinExistence type="predicted"/>
<dbReference type="STRING" id="280332.CQ12_01405"/>
<sequence length="317" mass="35162">MTASLPAFTDYESFSPWRADAAQWLPIAHDIARGHGLACTAPHVFATGTNLVLALDENLILKIFPPLLRDQFVSERGALAQLQGRIRLAIPEIVVEGERDGWPYLVFTRLSGELGADVWPSLPEADKERVLAEIGETIAEVQRAPVGPLGQIEPGWNVFMRRQIDGCRARHARLGLPQKFLDGFDDLLRDAVALTALDGSPVILTGEYIPENFLLSRGTAGWHLAGLFDFGDVMTGRGEYDLLGPSAFMTAGMPRRVRSLFEGFGYSAADVTPDLKRRLMALMLLHRASDPLRHFCIEGWQQKATDLHELQDLLWPI</sequence>
<gene>
    <name evidence="2" type="ORF">CQ12_01405</name>
</gene>
<evidence type="ECO:0000259" key="1">
    <source>
        <dbReference type="Pfam" id="PF01636"/>
    </source>
</evidence>
<dbReference type="SUPFAM" id="SSF56112">
    <property type="entry name" value="Protein kinase-like (PK-like)"/>
    <property type="match status" value="1"/>
</dbReference>
<dbReference type="GO" id="GO:0016740">
    <property type="term" value="F:transferase activity"/>
    <property type="evidence" value="ECO:0007669"/>
    <property type="project" value="UniProtKB-KW"/>
</dbReference>
<organism evidence="2 3">
    <name type="scientific">Bradyrhizobium jicamae</name>
    <dbReference type="NCBI Taxonomy" id="280332"/>
    <lineage>
        <taxon>Bacteria</taxon>
        <taxon>Pseudomonadati</taxon>
        <taxon>Pseudomonadota</taxon>
        <taxon>Alphaproteobacteria</taxon>
        <taxon>Hyphomicrobiales</taxon>
        <taxon>Nitrobacteraceae</taxon>
        <taxon>Bradyrhizobium</taxon>
    </lineage>
</organism>
<dbReference type="Pfam" id="PF01636">
    <property type="entry name" value="APH"/>
    <property type="match status" value="1"/>
</dbReference>
<accession>A0A0R3KPF4</accession>
<dbReference type="PIRSF" id="PIRSF000707">
    <property type="entry name" value="Hygromycin-B_kinase"/>
    <property type="match status" value="1"/>
</dbReference>
<dbReference type="InterPro" id="IPR051678">
    <property type="entry name" value="AGP_Transferase"/>
</dbReference>
<dbReference type="AlphaFoldDB" id="A0A0R3KPF4"/>
<dbReference type="EMBL" id="LLXZ01000191">
    <property type="protein sequence ID" value="KRQ97483.1"/>
    <property type="molecule type" value="Genomic_DNA"/>
</dbReference>
<name>A0A0R3KPF4_9BRAD</name>
<dbReference type="PANTHER" id="PTHR21310">
    <property type="entry name" value="AMINOGLYCOSIDE PHOSPHOTRANSFERASE-RELATED-RELATED"/>
    <property type="match status" value="1"/>
</dbReference>
<keyword evidence="2" id="KW-0808">Transferase</keyword>
<dbReference type="Gene3D" id="3.90.1200.10">
    <property type="match status" value="1"/>
</dbReference>
<comment type="caution">
    <text evidence="2">The sequence shown here is derived from an EMBL/GenBank/DDBJ whole genome shotgun (WGS) entry which is preliminary data.</text>
</comment>
<dbReference type="InterPro" id="IPR016259">
    <property type="entry name" value="Hygromycin-B_Kinase"/>
</dbReference>
<keyword evidence="3" id="KW-1185">Reference proteome</keyword>
<reference evidence="2 3" key="1">
    <citation type="submission" date="2014-03" db="EMBL/GenBank/DDBJ databases">
        <title>Bradyrhizobium valentinum sp. nov., isolated from effective nodules of Lupinus mariae-josephae, a lupine endemic of basic-lime soils in Eastern Spain.</title>
        <authorList>
            <person name="Duran D."/>
            <person name="Rey L."/>
            <person name="Navarro A."/>
            <person name="Busquets A."/>
            <person name="Imperial J."/>
            <person name="Ruiz-Argueso T."/>
        </authorList>
    </citation>
    <scope>NUCLEOTIDE SEQUENCE [LARGE SCALE GENOMIC DNA]</scope>
    <source>
        <strain evidence="2 3">PAC68</strain>
    </source>
</reference>
<evidence type="ECO:0000313" key="2">
    <source>
        <dbReference type="EMBL" id="KRQ97483.1"/>
    </source>
</evidence>
<dbReference type="InterPro" id="IPR011009">
    <property type="entry name" value="Kinase-like_dom_sf"/>
</dbReference>